<sequence>MGVVSAEILEEGRDHCEAVKMPDDRDFAAKGDLAKAGIQRLLASPLPITGETVDSVYGQEWRLRRMLEEAGVDYGLAVPKLQPVPALGRIGLFTGAEAEIRWGPFGILDSRVRARPWAGTLPPSDLVLHTGSAIPGVGH</sequence>
<evidence type="ECO:0000313" key="2">
    <source>
        <dbReference type="Proteomes" id="UP000199063"/>
    </source>
</evidence>
<gene>
    <name evidence="1" type="ORF">SAMN05444921_13412</name>
</gene>
<name>A0A1H0DI59_9ACTN</name>
<organism evidence="1 2">
    <name type="scientific">Streptomyces wuyuanensis</name>
    <dbReference type="NCBI Taxonomy" id="1196353"/>
    <lineage>
        <taxon>Bacteria</taxon>
        <taxon>Bacillati</taxon>
        <taxon>Actinomycetota</taxon>
        <taxon>Actinomycetes</taxon>
        <taxon>Kitasatosporales</taxon>
        <taxon>Streptomycetaceae</taxon>
        <taxon>Streptomyces</taxon>
    </lineage>
</organism>
<accession>A0A1H0DI59</accession>
<reference evidence="2" key="1">
    <citation type="submission" date="2016-10" db="EMBL/GenBank/DDBJ databases">
        <authorList>
            <person name="Varghese N."/>
            <person name="Submissions S."/>
        </authorList>
    </citation>
    <scope>NUCLEOTIDE SEQUENCE [LARGE SCALE GENOMIC DNA]</scope>
    <source>
        <strain evidence="2">CGMCC 4.7042</strain>
    </source>
</reference>
<dbReference type="OrthoDB" id="4338973at2"/>
<keyword evidence="2" id="KW-1185">Reference proteome</keyword>
<protein>
    <submittedName>
        <fullName evidence="1">Uncharacterized protein</fullName>
    </submittedName>
</protein>
<dbReference type="GeneID" id="40834139"/>
<dbReference type="RefSeq" id="WP_143041582.1">
    <property type="nucleotide sequence ID" value="NZ_FNHI01000034.1"/>
</dbReference>
<proteinExistence type="predicted"/>
<dbReference type="EMBL" id="FNHI01000034">
    <property type="protein sequence ID" value="SDN69813.1"/>
    <property type="molecule type" value="Genomic_DNA"/>
</dbReference>
<dbReference type="STRING" id="1196353.SAMN05444921_13412"/>
<evidence type="ECO:0000313" key="1">
    <source>
        <dbReference type="EMBL" id="SDN69813.1"/>
    </source>
</evidence>
<dbReference type="AlphaFoldDB" id="A0A1H0DI59"/>
<dbReference type="Proteomes" id="UP000199063">
    <property type="component" value="Unassembled WGS sequence"/>
</dbReference>